<dbReference type="EC" id="3.1.4.58" evidence="2"/>
<proteinExistence type="inferred from homology"/>
<dbReference type="Proteomes" id="UP001595772">
    <property type="component" value="Unassembled WGS sequence"/>
</dbReference>
<dbReference type="PANTHER" id="PTHR35561">
    <property type="entry name" value="RNA 2',3'-CYCLIC PHOSPHODIESTERASE"/>
    <property type="match status" value="1"/>
</dbReference>
<comment type="caution">
    <text evidence="4">The sequence shown here is derived from an EMBL/GenBank/DDBJ whole genome shotgun (WGS) entry which is preliminary data.</text>
</comment>
<dbReference type="PANTHER" id="PTHR35561:SF1">
    <property type="entry name" value="RNA 2',3'-CYCLIC PHOSPHODIESTERASE"/>
    <property type="match status" value="1"/>
</dbReference>
<keyword evidence="5" id="KW-1185">Reference proteome</keyword>
<dbReference type="InterPro" id="IPR014051">
    <property type="entry name" value="Phosphoesterase_HXTX"/>
</dbReference>
<gene>
    <name evidence="4" type="primary">thpR</name>
    <name evidence="4" type="ORF">ACFOUV_00045</name>
</gene>
<sequence length="184" mass="21193">MSHYFIAIQLPQELQTSLSDWQHKLKGQLAYKQWPHREDLHITLKFLGEVEGNKIQQLIKELQAVQEIPVFDLIVGGIGTFGNPKKPRVLWAGVEGTDRLSVLQHIVESCSQKIGYEKENRQYRPHITLAKKWDGESTLSGETLTGLQQQFTDKQPMHIAEVVLFQIHPTKSPKYEVVERFPLK</sequence>
<dbReference type="EMBL" id="JBHSAO010000001">
    <property type="protein sequence ID" value="MFC4022200.1"/>
    <property type="molecule type" value="Genomic_DNA"/>
</dbReference>
<dbReference type="Pfam" id="PF02834">
    <property type="entry name" value="LigT_PEase"/>
    <property type="match status" value="2"/>
</dbReference>
<dbReference type="InterPro" id="IPR004175">
    <property type="entry name" value="RNA_CPDase"/>
</dbReference>
<feature type="domain" description="Phosphoesterase HXTX" evidence="3">
    <location>
        <begin position="96"/>
        <end position="173"/>
    </location>
</feature>
<feature type="domain" description="Phosphoesterase HXTX" evidence="3">
    <location>
        <begin position="8"/>
        <end position="91"/>
    </location>
</feature>
<organism evidence="4 5">
    <name type="scientific">Oceanobacillus longus</name>
    <dbReference type="NCBI Taxonomy" id="930120"/>
    <lineage>
        <taxon>Bacteria</taxon>
        <taxon>Bacillati</taxon>
        <taxon>Bacillota</taxon>
        <taxon>Bacilli</taxon>
        <taxon>Bacillales</taxon>
        <taxon>Bacillaceae</taxon>
        <taxon>Oceanobacillus</taxon>
    </lineage>
</organism>
<evidence type="ECO:0000259" key="3">
    <source>
        <dbReference type="Pfam" id="PF02834"/>
    </source>
</evidence>
<comment type="similarity">
    <text evidence="2">Belongs to the 2H phosphoesterase superfamily. ThpR family.</text>
</comment>
<comment type="function">
    <text evidence="2">Hydrolyzes RNA 2',3'-cyclic phosphodiester to an RNA 2'-phosphomonoester.</text>
</comment>
<comment type="catalytic activity">
    <reaction evidence="2">
        <text>a 3'-end 2',3'-cyclophospho-ribonucleotide-RNA + H2O = a 3'-end 2'-phospho-ribonucleotide-RNA + H(+)</text>
        <dbReference type="Rhea" id="RHEA:11828"/>
        <dbReference type="Rhea" id="RHEA-COMP:10464"/>
        <dbReference type="Rhea" id="RHEA-COMP:17353"/>
        <dbReference type="ChEBI" id="CHEBI:15377"/>
        <dbReference type="ChEBI" id="CHEBI:15378"/>
        <dbReference type="ChEBI" id="CHEBI:83064"/>
        <dbReference type="ChEBI" id="CHEBI:173113"/>
        <dbReference type="EC" id="3.1.4.58"/>
    </reaction>
</comment>
<feature type="short sequence motif" description="HXTX 1" evidence="2">
    <location>
        <begin position="41"/>
        <end position="44"/>
    </location>
</feature>
<dbReference type="RefSeq" id="WP_379494718.1">
    <property type="nucleotide sequence ID" value="NZ_JBHSAO010000001.1"/>
</dbReference>
<feature type="short sequence motif" description="HXTX 2" evidence="2">
    <location>
        <begin position="126"/>
        <end position="129"/>
    </location>
</feature>
<feature type="active site" description="Proton donor" evidence="2">
    <location>
        <position position="41"/>
    </location>
</feature>
<dbReference type="Gene3D" id="3.90.1140.10">
    <property type="entry name" value="Cyclic phosphodiesterase"/>
    <property type="match status" value="1"/>
</dbReference>
<reference evidence="5" key="1">
    <citation type="journal article" date="2019" name="Int. J. Syst. Evol. Microbiol.">
        <title>The Global Catalogue of Microorganisms (GCM) 10K type strain sequencing project: providing services to taxonomists for standard genome sequencing and annotation.</title>
        <authorList>
            <consortium name="The Broad Institute Genomics Platform"/>
            <consortium name="The Broad Institute Genome Sequencing Center for Infectious Disease"/>
            <person name="Wu L."/>
            <person name="Ma J."/>
        </authorList>
    </citation>
    <scope>NUCLEOTIDE SEQUENCE [LARGE SCALE GENOMIC DNA]</scope>
    <source>
        <strain evidence="5">IBRC-M 10703</strain>
    </source>
</reference>
<accession>A0ABV8GR80</accession>
<dbReference type="SUPFAM" id="SSF55144">
    <property type="entry name" value="LigT-like"/>
    <property type="match status" value="1"/>
</dbReference>
<evidence type="ECO:0000256" key="1">
    <source>
        <dbReference type="ARBA" id="ARBA00022801"/>
    </source>
</evidence>
<protein>
    <recommendedName>
        <fullName evidence="2">RNA 2',3'-cyclic phosphodiesterase</fullName>
        <shortName evidence="2">RNA 2',3'-CPDase</shortName>
        <ecNumber evidence="2">3.1.4.58</ecNumber>
    </recommendedName>
</protein>
<evidence type="ECO:0000313" key="4">
    <source>
        <dbReference type="EMBL" id="MFC4022200.1"/>
    </source>
</evidence>
<evidence type="ECO:0000313" key="5">
    <source>
        <dbReference type="Proteomes" id="UP001595772"/>
    </source>
</evidence>
<keyword evidence="1 2" id="KW-0378">Hydrolase</keyword>
<name>A0ABV8GR80_9BACI</name>
<evidence type="ECO:0000256" key="2">
    <source>
        <dbReference type="HAMAP-Rule" id="MF_01940"/>
    </source>
</evidence>
<dbReference type="InterPro" id="IPR009097">
    <property type="entry name" value="Cyclic_Pdiesterase"/>
</dbReference>
<dbReference type="HAMAP" id="MF_01940">
    <property type="entry name" value="RNA_CPDase"/>
    <property type="match status" value="1"/>
</dbReference>
<dbReference type="NCBIfam" id="TIGR02258">
    <property type="entry name" value="2_5_ligase"/>
    <property type="match status" value="1"/>
</dbReference>
<feature type="active site" description="Proton acceptor" evidence="2">
    <location>
        <position position="126"/>
    </location>
</feature>